<dbReference type="InterPro" id="IPR020816">
    <property type="entry name" value="Histone-like_DNA-bd_CS"/>
</dbReference>
<dbReference type="PROSITE" id="PS00045">
    <property type="entry name" value="HISTONE_LIKE"/>
    <property type="match status" value="1"/>
</dbReference>
<protein>
    <submittedName>
        <fullName evidence="5">DNA-binding protein HU-beta</fullName>
    </submittedName>
</protein>
<dbReference type="GO" id="GO:0005829">
    <property type="term" value="C:cytosol"/>
    <property type="evidence" value="ECO:0007669"/>
    <property type="project" value="TreeGrafter"/>
</dbReference>
<keyword evidence="3 5" id="KW-0238">DNA-binding</keyword>
<dbReference type="GO" id="GO:0030527">
    <property type="term" value="F:structural constituent of chromatin"/>
    <property type="evidence" value="ECO:0007669"/>
    <property type="project" value="InterPro"/>
</dbReference>
<evidence type="ECO:0000256" key="3">
    <source>
        <dbReference type="ARBA" id="ARBA00023125"/>
    </source>
</evidence>
<keyword evidence="2" id="KW-0226">DNA condensation</keyword>
<dbReference type="Pfam" id="PF00216">
    <property type="entry name" value="Bac_DNA_binding"/>
    <property type="match status" value="1"/>
</dbReference>
<evidence type="ECO:0000256" key="4">
    <source>
        <dbReference type="RuleBase" id="RU003939"/>
    </source>
</evidence>
<dbReference type="PANTHER" id="PTHR33175">
    <property type="entry name" value="DNA-BINDING PROTEIN HU"/>
    <property type="match status" value="1"/>
</dbReference>
<dbReference type="Proteomes" id="UP000595564">
    <property type="component" value="Chromosome"/>
</dbReference>
<dbReference type="EMBL" id="AP017470">
    <property type="protein sequence ID" value="BBB32335.1"/>
    <property type="molecule type" value="Genomic_DNA"/>
</dbReference>
<dbReference type="RefSeq" id="WP_201328681.1">
    <property type="nucleotide sequence ID" value="NZ_AP017470.1"/>
</dbReference>
<name>A0A7R6SY76_9BACT</name>
<dbReference type="CDD" id="cd13836">
    <property type="entry name" value="IHF_B"/>
    <property type="match status" value="1"/>
</dbReference>
<dbReference type="GO" id="GO:0003677">
    <property type="term" value="F:DNA binding"/>
    <property type="evidence" value="ECO:0007669"/>
    <property type="project" value="UniProtKB-KW"/>
</dbReference>
<evidence type="ECO:0000256" key="1">
    <source>
        <dbReference type="ARBA" id="ARBA00010529"/>
    </source>
</evidence>
<dbReference type="AlphaFoldDB" id="A0A7R6SY76"/>
<proteinExistence type="inferred from homology"/>
<gene>
    <name evidence="5" type="ORF">TTHT_0767</name>
</gene>
<reference evidence="5 6" key="1">
    <citation type="journal article" date="2012" name="Extremophiles">
        <title>Thermotomaculum hydrothermale gen. nov., sp. nov., a novel heterotrophic thermophile within the phylum Acidobacteria from a deep-sea hydrothermal vent chimney in the Southern Okinawa Trough.</title>
        <authorList>
            <person name="Izumi H."/>
            <person name="Nunoura T."/>
            <person name="Miyazaki M."/>
            <person name="Mino S."/>
            <person name="Toki T."/>
            <person name="Takai K."/>
            <person name="Sako Y."/>
            <person name="Sawabe T."/>
            <person name="Nakagawa S."/>
        </authorList>
    </citation>
    <scope>NUCLEOTIDE SEQUENCE [LARGE SCALE GENOMIC DNA]</scope>
    <source>
        <strain evidence="5 6">AC55</strain>
    </source>
</reference>
<dbReference type="SUPFAM" id="SSF47729">
    <property type="entry name" value="IHF-like DNA-binding proteins"/>
    <property type="match status" value="1"/>
</dbReference>
<evidence type="ECO:0000313" key="6">
    <source>
        <dbReference type="Proteomes" id="UP000595564"/>
    </source>
</evidence>
<sequence length="90" mass="10058">MTKADLINILIQEMGMSKKNAEAVVNTFLGSMIESLKKGEGIELRGFGSLRIRERKPRIGRNPQTGEKVNVPAKKIVYFKPGKELKEATK</sequence>
<dbReference type="KEGG" id="thyd:TTHT_0767"/>
<accession>A0A7R6SY76</accession>
<dbReference type="InterPro" id="IPR010992">
    <property type="entry name" value="IHF-like_DNA-bd_dom_sf"/>
</dbReference>
<organism evidence="5 6">
    <name type="scientific">Thermotomaculum hydrothermale</name>
    <dbReference type="NCBI Taxonomy" id="981385"/>
    <lineage>
        <taxon>Bacteria</taxon>
        <taxon>Pseudomonadati</taxon>
        <taxon>Acidobacteriota</taxon>
        <taxon>Holophagae</taxon>
        <taxon>Thermotomaculales</taxon>
        <taxon>Thermotomaculaceae</taxon>
        <taxon>Thermotomaculum</taxon>
    </lineage>
</organism>
<dbReference type="Gene3D" id="4.10.520.10">
    <property type="entry name" value="IHF-like DNA-binding proteins"/>
    <property type="match status" value="1"/>
</dbReference>
<dbReference type="GO" id="GO:0030261">
    <property type="term" value="P:chromosome condensation"/>
    <property type="evidence" value="ECO:0007669"/>
    <property type="project" value="UniProtKB-KW"/>
</dbReference>
<keyword evidence="6" id="KW-1185">Reference proteome</keyword>
<dbReference type="PANTHER" id="PTHR33175:SF3">
    <property type="entry name" value="DNA-BINDING PROTEIN HU-BETA"/>
    <property type="match status" value="1"/>
</dbReference>
<dbReference type="SMART" id="SM00411">
    <property type="entry name" value="BHL"/>
    <property type="match status" value="1"/>
</dbReference>
<dbReference type="PRINTS" id="PR01727">
    <property type="entry name" value="DNABINDINGHU"/>
</dbReference>
<evidence type="ECO:0000313" key="5">
    <source>
        <dbReference type="EMBL" id="BBB32335.1"/>
    </source>
</evidence>
<evidence type="ECO:0000256" key="2">
    <source>
        <dbReference type="ARBA" id="ARBA00023067"/>
    </source>
</evidence>
<comment type="similarity">
    <text evidence="1 4">Belongs to the bacterial histone-like protein family.</text>
</comment>
<dbReference type="InterPro" id="IPR000119">
    <property type="entry name" value="Hist_DNA-bd"/>
</dbReference>